<name>W4P6G8_9BACE</name>
<evidence type="ECO:0000313" key="2">
    <source>
        <dbReference type="Proteomes" id="UP000018861"/>
    </source>
</evidence>
<gene>
    <name evidence="1" type="ORF">JCM6292_1654</name>
</gene>
<evidence type="ECO:0000313" key="1">
    <source>
        <dbReference type="EMBL" id="GAE15387.1"/>
    </source>
</evidence>
<organism evidence="1 2">
    <name type="scientific">Bacteroides pyogenes JCM 6292</name>
    <dbReference type="NCBI Taxonomy" id="1235809"/>
    <lineage>
        <taxon>Bacteria</taxon>
        <taxon>Pseudomonadati</taxon>
        <taxon>Bacteroidota</taxon>
        <taxon>Bacteroidia</taxon>
        <taxon>Bacteroidales</taxon>
        <taxon>Bacteroidaceae</taxon>
        <taxon>Bacteroides</taxon>
    </lineage>
</organism>
<reference evidence="1 2" key="1">
    <citation type="journal article" date="2014" name="Genome Announc.">
        <title>Draft Genome Sequences of Three Strains of Bacteroides pyogenes Isolated from a Cat and Swine.</title>
        <authorList>
            <person name="Sakamoto M."/>
            <person name="Oshima K."/>
            <person name="Suda W."/>
            <person name="Kitamura K."/>
            <person name="Iida T."/>
            <person name="Hattori M."/>
            <person name="Ohkuma M."/>
        </authorList>
    </citation>
    <scope>NUCLEOTIDE SEQUENCE [LARGE SCALE GENOMIC DNA]</scope>
    <source>
        <strain evidence="1 2">JCM 6292</strain>
    </source>
</reference>
<dbReference type="EMBL" id="BAIQ01000015">
    <property type="protein sequence ID" value="GAE15387.1"/>
    <property type="molecule type" value="Genomic_DNA"/>
</dbReference>
<dbReference type="Proteomes" id="UP000018861">
    <property type="component" value="Unassembled WGS sequence"/>
</dbReference>
<accession>W4P6G8</accession>
<protein>
    <submittedName>
        <fullName evidence="1">Uncharacterized protein</fullName>
    </submittedName>
</protein>
<dbReference type="AlphaFoldDB" id="W4P6G8"/>
<comment type="caution">
    <text evidence="1">The sequence shown here is derived from an EMBL/GenBank/DDBJ whole genome shotgun (WGS) entry which is preliminary data.</text>
</comment>
<sequence>MKQQHLRKRAENVEEKTDKALSGRNRWIFARIRCGGLPIAAKGIGHSYCIRPERSGTARSI</sequence>
<proteinExistence type="predicted"/>